<feature type="compositionally biased region" description="Basic residues" evidence="1">
    <location>
        <begin position="219"/>
        <end position="230"/>
    </location>
</feature>
<keyword evidence="3" id="KW-1185">Reference proteome</keyword>
<feature type="compositionally biased region" description="Basic and acidic residues" evidence="1">
    <location>
        <begin position="191"/>
        <end position="214"/>
    </location>
</feature>
<comment type="caution">
    <text evidence="2">The sequence shown here is derived from an EMBL/GenBank/DDBJ whole genome shotgun (WGS) entry which is preliminary data.</text>
</comment>
<reference evidence="2" key="1">
    <citation type="journal article" date="2023" name="Genome Biol. Evol.">
        <title>First Whole Genome Sequence and Flow Cytometry Genome Size Data for the Lichen-Forming Fungus Ramalina farinacea (Ascomycota).</title>
        <authorList>
            <person name="Llewellyn T."/>
            <person name="Mian S."/>
            <person name="Hill R."/>
            <person name="Leitch I.J."/>
            <person name="Gaya E."/>
        </authorList>
    </citation>
    <scope>NUCLEOTIDE SEQUENCE</scope>
    <source>
        <strain evidence="2">LIQ254RAFAR</strain>
    </source>
</reference>
<organism evidence="2 3">
    <name type="scientific">Ramalina farinacea</name>
    <dbReference type="NCBI Taxonomy" id="258253"/>
    <lineage>
        <taxon>Eukaryota</taxon>
        <taxon>Fungi</taxon>
        <taxon>Dikarya</taxon>
        <taxon>Ascomycota</taxon>
        <taxon>Pezizomycotina</taxon>
        <taxon>Lecanoromycetes</taxon>
        <taxon>OSLEUM clade</taxon>
        <taxon>Lecanoromycetidae</taxon>
        <taxon>Lecanorales</taxon>
        <taxon>Lecanorineae</taxon>
        <taxon>Ramalinaceae</taxon>
        <taxon>Ramalina</taxon>
    </lineage>
</organism>
<feature type="compositionally biased region" description="Low complexity" evidence="1">
    <location>
        <begin position="171"/>
        <end position="187"/>
    </location>
</feature>
<feature type="region of interest" description="Disordered" evidence="1">
    <location>
        <begin position="18"/>
        <end position="39"/>
    </location>
</feature>
<feature type="compositionally biased region" description="Low complexity" evidence="1">
    <location>
        <begin position="150"/>
        <end position="162"/>
    </location>
</feature>
<name>A0AA43TWE2_9LECA</name>
<proteinExistence type="predicted"/>
<evidence type="ECO:0000256" key="1">
    <source>
        <dbReference type="SAM" id="MobiDB-lite"/>
    </source>
</evidence>
<dbReference type="AlphaFoldDB" id="A0AA43TWE2"/>
<feature type="region of interest" description="Disordered" evidence="1">
    <location>
        <begin position="150"/>
        <end position="246"/>
    </location>
</feature>
<gene>
    <name evidence="2" type="ORF">OHK93_006013</name>
</gene>
<dbReference type="EMBL" id="JAPUFD010000004">
    <property type="protein sequence ID" value="MDI1486752.1"/>
    <property type="molecule type" value="Genomic_DNA"/>
</dbReference>
<evidence type="ECO:0000313" key="2">
    <source>
        <dbReference type="EMBL" id="MDI1486752.1"/>
    </source>
</evidence>
<sequence length="370" mass="40594">MVRAKALTDAEIASGMGRTKPMVSRATLEKSRSGPGSRGLTIVNATDNKNYIVPKALVRDLSRTWDQVLAEKDIGFITIDDGRLTVQFVLEWMKSGGCDNPAPGALQYPAGSSSKLENLGRLASRLGIDELVKRVNTDLEIITKTAIQNQESEAAKQAAQERQANRGRANPKQTATQAQAHKAAPQAVMEQPDKRGKTNARNKREPRTDEERANGRKPQGGKRQGKKRSCQKCGDPRHNQSKCPVGWSDATDGTWKFVPRKPRSYAAKAAGQAENGHATDVAIAKDGLPEEKKVMKRQPAEQLEHTAGELDNFQLMESNGTTWFVPWYKIKVRFETVPGSGKLRMIGDAPLEYSWIPADINGDGDSSHKA</sequence>
<accession>A0AA43TWE2</accession>
<protein>
    <submittedName>
        <fullName evidence="2">Uncharacterized protein</fullName>
    </submittedName>
</protein>
<evidence type="ECO:0000313" key="3">
    <source>
        <dbReference type="Proteomes" id="UP001161017"/>
    </source>
</evidence>
<dbReference type="Proteomes" id="UP001161017">
    <property type="component" value="Unassembled WGS sequence"/>
</dbReference>